<dbReference type="InParanoid" id="A0A151GL13"/>
<protein>
    <recommendedName>
        <fullName evidence="4">Major facilitator superfamily transporter</fullName>
    </recommendedName>
</protein>
<keyword evidence="3" id="KW-1185">Reference proteome</keyword>
<dbReference type="EMBL" id="LAYC01000002">
    <property type="protein sequence ID" value="KYK57779.1"/>
    <property type="molecule type" value="Genomic_DNA"/>
</dbReference>
<sequence length="567" mass="63249">MVMDSLPSAISTPVSFYTANDSDAQHESTTASSPVQDASCPYRATRQLPRELKEHCQIFLEEQLYMCAINLLSSVLGTGVSRAPGGRCKPALAPPPSHLALLSTLIVHPTHTTRADKPEHLDISSLALGYLRNLLALAGPINAGFRAAFQYGSTPRWAGRRHADAGHGSDSDMSDADDRDHDRLRGRMANEASLWTRGRDLWSTVGWAFNTATLHPHRWRYWRLWLEYMLDVLEADWNERERIDLEAFGVEDGPKRQPRSSRQESMIVMYMDQQENRQAGFKRILKALFADGESPSSSSFPEVFEKEHRGLKKTTRKRKRDLVLDVENDKFGDYFDDDSISSGVSEPPTPQKPLDARKEASFVCSNPGLAESVTLRLRFFALLSAATFALRKRSELNQLYESFAAASKVLPLPLFSLFVSPRDNSLLPETRVTLIKELFHLLLPSSFKSPRKVDPEGDAVGSLTMPMLEHCYIALPANTVGLEDNAKLSLLVESAMQLLWSCDMLEYTDSFAEAASEGTRAREAKARKKRTGKMRVADTADIIAQDILTNSGRRIAVFLEALKATTG</sequence>
<organism evidence="2 3">
    <name type="scientific">Drechmeria coniospora</name>
    <name type="common">Nematophagous fungus</name>
    <name type="synonym">Meria coniospora</name>
    <dbReference type="NCBI Taxonomy" id="98403"/>
    <lineage>
        <taxon>Eukaryota</taxon>
        <taxon>Fungi</taxon>
        <taxon>Dikarya</taxon>
        <taxon>Ascomycota</taxon>
        <taxon>Pezizomycotina</taxon>
        <taxon>Sordariomycetes</taxon>
        <taxon>Hypocreomycetidae</taxon>
        <taxon>Hypocreales</taxon>
        <taxon>Ophiocordycipitaceae</taxon>
        <taxon>Drechmeria</taxon>
    </lineage>
</organism>
<feature type="compositionally biased region" description="Basic and acidic residues" evidence="1">
    <location>
        <begin position="161"/>
        <end position="179"/>
    </location>
</feature>
<proteinExistence type="predicted"/>
<name>A0A151GL13_DRECN</name>
<evidence type="ECO:0000313" key="2">
    <source>
        <dbReference type="EMBL" id="KYK57779.1"/>
    </source>
</evidence>
<dbReference type="Proteomes" id="UP000076580">
    <property type="component" value="Chromosome 02"/>
</dbReference>
<feature type="region of interest" description="Disordered" evidence="1">
    <location>
        <begin position="160"/>
        <end position="179"/>
    </location>
</feature>
<dbReference type="STRING" id="98403.A0A151GL13"/>
<dbReference type="RefSeq" id="XP_040657131.1">
    <property type="nucleotide sequence ID" value="XM_040802098.1"/>
</dbReference>
<dbReference type="AlphaFoldDB" id="A0A151GL13"/>
<dbReference type="GeneID" id="63717435"/>
<comment type="caution">
    <text evidence="2">The sequence shown here is derived from an EMBL/GenBank/DDBJ whole genome shotgun (WGS) entry which is preliminary data.</text>
</comment>
<evidence type="ECO:0000256" key="1">
    <source>
        <dbReference type="SAM" id="MobiDB-lite"/>
    </source>
</evidence>
<accession>A0A151GL13</accession>
<reference evidence="2 3" key="1">
    <citation type="journal article" date="2016" name="Sci. Rep.">
        <title>Insights into Adaptations to a Near-Obligate Nematode Endoparasitic Lifestyle from the Finished Genome of Drechmeria coniospora.</title>
        <authorList>
            <person name="Zhang L."/>
            <person name="Zhou Z."/>
            <person name="Guo Q."/>
            <person name="Fokkens L."/>
            <person name="Miskei M."/>
            <person name="Pocsi I."/>
            <person name="Zhang W."/>
            <person name="Chen M."/>
            <person name="Wang L."/>
            <person name="Sun Y."/>
            <person name="Donzelli B.G."/>
            <person name="Gibson D.M."/>
            <person name="Nelson D.R."/>
            <person name="Luo J.G."/>
            <person name="Rep M."/>
            <person name="Liu H."/>
            <person name="Yang S."/>
            <person name="Wang J."/>
            <person name="Krasnoff S.B."/>
            <person name="Xu Y."/>
            <person name="Molnar I."/>
            <person name="Lin M."/>
        </authorList>
    </citation>
    <scope>NUCLEOTIDE SEQUENCE [LARGE SCALE GENOMIC DNA]</scope>
    <source>
        <strain evidence="2 3">ARSEF 6962</strain>
    </source>
</reference>
<gene>
    <name evidence="2" type="ORF">DCS_04792</name>
</gene>
<evidence type="ECO:0000313" key="3">
    <source>
        <dbReference type="Proteomes" id="UP000076580"/>
    </source>
</evidence>
<evidence type="ECO:0008006" key="4">
    <source>
        <dbReference type="Google" id="ProtNLM"/>
    </source>
</evidence>